<reference evidence="11" key="2">
    <citation type="journal article" date="2014" name="ISME J.">
        <title>Microbial stratification in low pH oxic and suboxic macroscopic growths along an acid mine drainage.</title>
        <authorList>
            <person name="Mendez-Garcia C."/>
            <person name="Mesa V."/>
            <person name="Sprenger R.R."/>
            <person name="Richter M."/>
            <person name="Diez M.S."/>
            <person name="Solano J."/>
            <person name="Bargiela R."/>
            <person name="Golyshina O.V."/>
            <person name="Manteca A."/>
            <person name="Ramos J.L."/>
            <person name="Gallego J.R."/>
            <person name="Llorente I."/>
            <person name="Martins Dos Santos V.A."/>
            <person name="Jensen O.N."/>
            <person name="Pelaez A.I."/>
            <person name="Sanchez J."/>
            <person name="Ferrer M."/>
        </authorList>
    </citation>
    <scope>NUCLEOTIDE SEQUENCE</scope>
</reference>
<dbReference type="GO" id="GO:0004853">
    <property type="term" value="F:uroporphyrinogen decarboxylase activity"/>
    <property type="evidence" value="ECO:0007669"/>
    <property type="project" value="UniProtKB-EC"/>
</dbReference>
<evidence type="ECO:0000256" key="7">
    <source>
        <dbReference type="ARBA" id="ARBA00022793"/>
    </source>
</evidence>
<dbReference type="GO" id="GO:0005829">
    <property type="term" value="C:cytosol"/>
    <property type="evidence" value="ECO:0007669"/>
    <property type="project" value="UniProtKB-SubCell"/>
</dbReference>
<evidence type="ECO:0000256" key="3">
    <source>
        <dbReference type="ARBA" id="ARBA00009935"/>
    </source>
</evidence>
<comment type="similarity">
    <text evidence="3">Belongs to the uroporphyrinogen decarboxylase family.</text>
</comment>
<keyword evidence="7" id="KW-0210">Decarboxylase</keyword>
<evidence type="ECO:0000256" key="4">
    <source>
        <dbReference type="ARBA" id="ARBA00011738"/>
    </source>
</evidence>
<dbReference type="NCBIfam" id="TIGR01464">
    <property type="entry name" value="hemE"/>
    <property type="match status" value="1"/>
</dbReference>
<feature type="domain" description="Uroporphyrinogen decarboxylase (URO-D)" evidence="10">
    <location>
        <begin position="117"/>
        <end position="134"/>
    </location>
</feature>
<dbReference type="PANTHER" id="PTHR21091">
    <property type="entry name" value="METHYLTETRAHYDROFOLATE:HOMOCYSTEINE METHYLTRANSFERASE RELATED"/>
    <property type="match status" value="1"/>
</dbReference>
<comment type="subunit">
    <text evidence="4">Homodimer.</text>
</comment>
<evidence type="ECO:0000256" key="6">
    <source>
        <dbReference type="ARBA" id="ARBA00022490"/>
    </source>
</evidence>
<dbReference type="Gene3D" id="3.20.20.210">
    <property type="match status" value="1"/>
</dbReference>
<gene>
    <name evidence="11" type="ORF">B1B_09943</name>
</gene>
<dbReference type="PROSITE" id="PS00907">
    <property type="entry name" value="UROD_2"/>
    <property type="match status" value="1"/>
</dbReference>
<dbReference type="GO" id="GO:0006782">
    <property type="term" value="P:protoporphyrinogen IX biosynthetic process"/>
    <property type="evidence" value="ECO:0007669"/>
    <property type="project" value="UniProtKB-UniPathway"/>
</dbReference>
<dbReference type="CDD" id="cd00717">
    <property type="entry name" value="URO-D"/>
    <property type="match status" value="1"/>
</dbReference>
<evidence type="ECO:0000259" key="10">
    <source>
        <dbReference type="PROSITE" id="PS00907"/>
    </source>
</evidence>
<protein>
    <recommendedName>
        <fullName evidence="5">uroporphyrinogen decarboxylase</fullName>
        <ecNumber evidence="5">4.1.1.37</ecNumber>
    </recommendedName>
</protein>
<name>T1BKT9_9ZZZZ</name>
<evidence type="ECO:0000256" key="2">
    <source>
        <dbReference type="ARBA" id="ARBA00004804"/>
    </source>
</evidence>
<comment type="subcellular location">
    <subcellularLocation>
        <location evidence="1">Cytoplasm</location>
        <location evidence="1">Cytosol</location>
    </subcellularLocation>
</comment>
<evidence type="ECO:0000256" key="9">
    <source>
        <dbReference type="ARBA" id="ARBA00023244"/>
    </source>
</evidence>
<comment type="caution">
    <text evidence="11">The sequence shown here is derived from an EMBL/GenBank/DDBJ whole genome shotgun (WGS) entry which is preliminary data.</text>
</comment>
<evidence type="ECO:0000256" key="5">
    <source>
        <dbReference type="ARBA" id="ARBA00012288"/>
    </source>
</evidence>
<dbReference type="InterPro" id="IPR038071">
    <property type="entry name" value="UROD/MetE-like_sf"/>
</dbReference>
<organism evidence="11">
    <name type="scientific">mine drainage metagenome</name>
    <dbReference type="NCBI Taxonomy" id="410659"/>
    <lineage>
        <taxon>unclassified sequences</taxon>
        <taxon>metagenomes</taxon>
        <taxon>ecological metagenomes</taxon>
    </lineage>
</organism>
<evidence type="ECO:0000313" key="11">
    <source>
        <dbReference type="EMBL" id="EQD53924.1"/>
    </source>
</evidence>
<sequence length="324" mass="36821">MRQAGRYLPEYRATRTRAGDFLTLLKTPELAVEVTLQPIRRFDLDAAILFSDILTIPDAMGLELCFKTGEGPYFKQPVQHPHDLERLEASTPIERLEYVWSTIRGVKSEIMGQKPLIGFSASPWTLACYMIGEGPRGDFEDALRWLYRYPAELSRLLSILARHIGDYLVRQIDAGVDVIMLFDSWGGLLPSTQYHACGVDPVRQVLNRIQLTHPDTPTILFARGIGCRLEMVRDLPIRCLALDSMVDLRQARQRLGNALALQGNLDPHVLYGTYEEILKQVRATIQSLDDRTGFIFNLGHGIRPDVDFKNVEFLIDCVHQETRL</sequence>
<dbReference type="FunFam" id="3.20.20.210:FF:000008">
    <property type="entry name" value="Uroporphyrinogen decarboxylase"/>
    <property type="match status" value="1"/>
</dbReference>
<dbReference type="AlphaFoldDB" id="T1BKT9"/>
<dbReference type="PANTHER" id="PTHR21091:SF169">
    <property type="entry name" value="UROPORPHYRINOGEN DECARBOXYLASE"/>
    <property type="match status" value="1"/>
</dbReference>
<dbReference type="Pfam" id="PF01208">
    <property type="entry name" value="URO-D"/>
    <property type="match status" value="1"/>
</dbReference>
<dbReference type="InterPro" id="IPR006361">
    <property type="entry name" value="Uroporphyrinogen_deCO2ase_HemE"/>
</dbReference>
<evidence type="ECO:0000256" key="8">
    <source>
        <dbReference type="ARBA" id="ARBA00023239"/>
    </source>
</evidence>
<keyword evidence="8 11" id="KW-0456">Lyase</keyword>
<comment type="pathway">
    <text evidence="2">Porphyrin-containing compound metabolism; protoporphyrin-IX biosynthesis; coproporphyrinogen-III from 5-aminolevulinate: step 4/4.</text>
</comment>
<dbReference type="EMBL" id="AUZY01006569">
    <property type="protein sequence ID" value="EQD53924.1"/>
    <property type="molecule type" value="Genomic_DNA"/>
</dbReference>
<dbReference type="EC" id="4.1.1.37" evidence="5"/>
<keyword evidence="9" id="KW-0627">Porphyrin biosynthesis</keyword>
<dbReference type="UniPathway" id="UPA00251">
    <property type="reaction ID" value="UER00321"/>
</dbReference>
<keyword evidence="6" id="KW-0963">Cytoplasm</keyword>
<dbReference type="InterPro" id="IPR000257">
    <property type="entry name" value="Uroporphyrinogen_deCOase"/>
</dbReference>
<dbReference type="SUPFAM" id="SSF51726">
    <property type="entry name" value="UROD/MetE-like"/>
    <property type="match status" value="1"/>
</dbReference>
<accession>T1BKT9</accession>
<evidence type="ECO:0000256" key="1">
    <source>
        <dbReference type="ARBA" id="ARBA00004514"/>
    </source>
</evidence>
<reference evidence="11" key="1">
    <citation type="submission" date="2013-08" db="EMBL/GenBank/DDBJ databases">
        <authorList>
            <person name="Mendez C."/>
            <person name="Richter M."/>
            <person name="Ferrer M."/>
            <person name="Sanchez J."/>
        </authorList>
    </citation>
    <scope>NUCLEOTIDE SEQUENCE</scope>
</reference>
<proteinExistence type="inferred from homology"/>